<dbReference type="Proteomes" id="UP000030645">
    <property type="component" value="Unassembled WGS sequence"/>
</dbReference>
<evidence type="ECO:0000313" key="4">
    <source>
        <dbReference type="Proteomes" id="UP000030645"/>
    </source>
</evidence>
<dbReference type="InterPro" id="IPR039321">
    <property type="entry name" value="IDM2/3-like"/>
</dbReference>
<dbReference type="EMBL" id="KE343318">
    <property type="protein sequence ID" value="EXB23274.1"/>
    <property type="molecule type" value="Genomic_DNA"/>
</dbReference>
<dbReference type="SUPFAM" id="SSF49764">
    <property type="entry name" value="HSP20-like chaperones"/>
    <property type="match status" value="1"/>
</dbReference>
<dbReference type="PANTHER" id="PTHR34661">
    <property type="entry name" value="INCREASED DNA METHYLATION 3"/>
    <property type="match status" value="1"/>
</dbReference>
<dbReference type="eggNOG" id="ENOG502RZDC">
    <property type="taxonomic scope" value="Eukaryota"/>
</dbReference>
<organism evidence="3 4">
    <name type="scientific">Morus notabilis</name>
    <dbReference type="NCBI Taxonomy" id="981085"/>
    <lineage>
        <taxon>Eukaryota</taxon>
        <taxon>Viridiplantae</taxon>
        <taxon>Streptophyta</taxon>
        <taxon>Embryophyta</taxon>
        <taxon>Tracheophyta</taxon>
        <taxon>Spermatophyta</taxon>
        <taxon>Magnoliopsida</taxon>
        <taxon>eudicotyledons</taxon>
        <taxon>Gunneridae</taxon>
        <taxon>Pentapetalae</taxon>
        <taxon>rosids</taxon>
        <taxon>fabids</taxon>
        <taxon>Rosales</taxon>
        <taxon>Moraceae</taxon>
        <taxon>Moreae</taxon>
        <taxon>Morus</taxon>
    </lineage>
</organism>
<evidence type="ECO:0000259" key="2">
    <source>
        <dbReference type="PROSITE" id="PS01031"/>
    </source>
</evidence>
<dbReference type="Gene3D" id="2.60.40.790">
    <property type="match status" value="1"/>
</dbReference>
<feature type="domain" description="SHSP" evidence="2">
    <location>
        <begin position="147"/>
        <end position="272"/>
    </location>
</feature>
<keyword evidence="4" id="KW-1185">Reference proteome</keyword>
<protein>
    <recommendedName>
        <fullName evidence="2">SHSP domain-containing protein</fullName>
    </recommendedName>
</protein>
<dbReference type="AlphaFoldDB" id="W9QBR8"/>
<dbReference type="CDD" id="cd06464">
    <property type="entry name" value="ACD_sHsps-like"/>
    <property type="match status" value="1"/>
</dbReference>
<dbReference type="FunFam" id="2.60.40.790:FF:000049">
    <property type="entry name" value="Increased DNA methylation 3"/>
    <property type="match status" value="1"/>
</dbReference>
<dbReference type="STRING" id="981085.W9QBR8"/>
<evidence type="ECO:0000256" key="1">
    <source>
        <dbReference type="PROSITE-ProRule" id="PRU00285"/>
    </source>
</evidence>
<dbReference type="InterPro" id="IPR002068">
    <property type="entry name" value="A-crystallin/Hsp20_dom"/>
</dbReference>
<accession>W9QBR8</accession>
<sequence length="483" mass="53102">MGVRFCNFSSGSFFGNPRSESGEPEKINLKRPILAVAPLDSMPYIGPPMPGFACSKLFENPRSESGAPEKINLKRPILAVAPLNSMPYIGPPMPNSYTASLPAKDSVNVERVGPAIIFLSSFTTREDWDNLMASNKLGVALTGSAAMGKIGSIIGLMDIGECEDSYLFRVSLPGVSRDESEFSCDIEPDGKVLIKGVTTTGEQIVCKNSQIFHMLTRNLCPPGHFSISFQLPGPVDQQQFSGSFGTDGILEGIVKKRSINAIYESEEELEGHLRAEIESYGDMRIRSVTGLKTDMEIRSVNGFTIPPMDMEIQSVNGFSVPPMDMEIWSVNGFAVPPIDMERRSVHGFAIPPIENSALYLYRVHCFNLRYAWYYSGLFCDTAYEKHGALCPCQVVISEEDDENGEFLSLDVSKIGSAVYPKNCSICKGVFSSRARATLPSNGKLGVEVSGHGVARCLLWWSMDRLFLCMYLSRRSKTGHNLTL</sequence>
<comment type="similarity">
    <text evidence="1">Belongs to the small heat shock protein (HSP20) family.</text>
</comment>
<dbReference type="GO" id="GO:0005634">
    <property type="term" value="C:nucleus"/>
    <property type="evidence" value="ECO:0007669"/>
    <property type="project" value="TreeGrafter"/>
</dbReference>
<dbReference type="InterPro" id="IPR008978">
    <property type="entry name" value="HSP20-like_chaperone"/>
</dbReference>
<evidence type="ECO:0000313" key="3">
    <source>
        <dbReference type="EMBL" id="EXB23274.1"/>
    </source>
</evidence>
<gene>
    <name evidence="3" type="ORF">L484_001971</name>
</gene>
<proteinExistence type="inferred from homology"/>
<dbReference type="PANTHER" id="PTHR34661:SF8">
    <property type="entry name" value="ALPHA-CRYSTALLIN DOMAIN-CONTAINING PROTEIN 22.3"/>
    <property type="match status" value="1"/>
</dbReference>
<name>W9QBR8_9ROSA</name>
<dbReference type="PROSITE" id="PS01031">
    <property type="entry name" value="SHSP"/>
    <property type="match status" value="1"/>
</dbReference>
<reference evidence="4" key="1">
    <citation type="submission" date="2013-01" db="EMBL/GenBank/DDBJ databases">
        <title>Draft Genome Sequence of a Mulberry Tree, Morus notabilis C.K. Schneid.</title>
        <authorList>
            <person name="He N."/>
            <person name="Zhao S."/>
        </authorList>
    </citation>
    <scope>NUCLEOTIDE SEQUENCE</scope>
</reference>